<sequence length="322" mass="37407">MKFKFILPVSSMTIPFIVASCNNKNDSTIIENDTTKVTNIFNNLKSKWLQFKQKIGQNTDDFDKNLKKYAAFRTQLTNLVDRENSLYINFSQLANTLDNPHSILEQKDISSWSDKDQKHFKKWLKDKDAKIILNTYSIIDDASIQISSTQDKLKIKNNSNALVNFDNYLSDLGKKQFKDEEILIEYTKLLNYFETYLFNKDHIEQDLKDSIESDENHGGDNKEHTHSHALVNITSNAIRQNKEFLGILDQIKSLKPNFDKLTDNRKKEFYNKHLFSVLDKINIDELLKLCDEAQSDIDSLKQICEEILNDLGAIKKIISPQQ</sequence>
<dbReference type="PROSITE" id="PS51257">
    <property type="entry name" value="PROKAR_LIPOPROTEIN"/>
    <property type="match status" value="1"/>
</dbReference>
<gene>
    <name evidence="2" type="ORF">E1I18_03305</name>
</gene>
<dbReference type="NCBIfam" id="NF045961">
    <property type="entry name" value="MAG5150_fam_LP"/>
    <property type="match status" value="1"/>
</dbReference>
<dbReference type="OrthoDB" id="401359at2"/>
<protein>
    <recommendedName>
        <fullName evidence="4">Lipoprotein</fullName>
    </recommendedName>
</protein>
<dbReference type="EMBL" id="SMDN01000018">
    <property type="protein sequence ID" value="TQC51296.1"/>
    <property type="molecule type" value="Genomic_DNA"/>
</dbReference>
<evidence type="ECO:0008006" key="4">
    <source>
        <dbReference type="Google" id="ProtNLM"/>
    </source>
</evidence>
<proteinExistence type="predicted"/>
<keyword evidence="1" id="KW-0175">Coiled coil</keyword>
<name>A0A507SK38_9BACT</name>
<dbReference type="Proteomes" id="UP000320801">
    <property type="component" value="Unassembled WGS sequence"/>
</dbReference>
<comment type="caution">
    <text evidence="2">The sequence shown here is derived from an EMBL/GenBank/DDBJ whole genome shotgun (WGS) entry which is preliminary data.</text>
</comment>
<evidence type="ECO:0000256" key="1">
    <source>
        <dbReference type="SAM" id="Coils"/>
    </source>
</evidence>
<keyword evidence="3" id="KW-1185">Reference proteome</keyword>
<organism evidence="2 3">
    <name type="scientific">Mycoplasmopsis mucosicanis</name>
    <dbReference type="NCBI Taxonomy" id="458208"/>
    <lineage>
        <taxon>Bacteria</taxon>
        <taxon>Bacillati</taxon>
        <taxon>Mycoplasmatota</taxon>
        <taxon>Mycoplasmoidales</taxon>
        <taxon>Metamycoplasmataceae</taxon>
        <taxon>Mycoplasmopsis</taxon>
    </lineage>
</organism>
<dbReference type="RefSeq" id="WP_141484172.1">
    <property type="nucleotide sequence ID" value="NZ_SMDN01000018.1"/>
</dbReference>
<accession>A0A507SK38</accession>
<dbReference type="AlphaFoldDB" id="A0A507SK38"/>
<reference evidence="2 3" key="1">
    <citation type="submission" date="2019-03" db="EMBL/GenBank/DDBJ databases">
        <title>Characterization of a novel Mycoplasma cynos real-time PCR assay.</title>
        <authorList>
            <person name="Tallmadge R.L."/>
            <person name="Mitchell P.K."/>
            <person name="Goodman L."/>
        </authorList>
    </citation>
    <scope>NUCLEOTIDE SEQUENCE [LARGE SCALE GENOMIC DNA]</scope>
    <source>
        <strain evidence="2 3">1642</strain>
    </source>
</reference>
<evidence type="ECO:0000313" key="3">
    <source>
        <dbReference type="Proteomes" id="UP000320801"/>
    </source>
</evidence>
<evidence type="ECO:0000313" key="2">
    <source>
        <dbReference type="EMBL" id="TQC51296.1"/>
    </source>
</evidence>
<feature type="coiled-coil region" evidence="1">
    <location>
        <begin position="283"/>
        <end position="310"/>
    </location>
</feature>